<evidence type="ECO:0000256" key="2">
    <source>
        <dbReference type="SAM" id="Coils"/>
    </source>
</evidence>
<dbReference type="InterPro" id="IPR001680">
    <property type="entry name" value="WD40_rpt"/>
</dbReference>
<feature type="repeat" description="WD" evidence="1">
    <location>
        <begin position="521"/>
        <end position="562"/>
    </location>
</feature>
<dbReference type="Gene3D" id="2.130.10.10">
    <property type="entry name" value="YVTN repeat-like/Quinoprotein amine dehydrogenase"/>
    <property type="match status" value="2"/>
</dbReference>
<gene>
    <name evidence="4" type="ORF">PLXY2_LOCUS6253</name>
</gene>
<feature type="region of interest" description="Disordered" evidence="3">
    <location>
        <begin position="263"/>
        <end position="289"/>
    </location>
</feature>
<dbReference type="Gene3D" id="1.10.287.1490">
    <property type="match status" value="1"/>
</dbReference>
<evidence type="ECO:0000256" key="3">
    <source>
        <dbReference type="SAM" id="MobiDB-lite"/>
    </source>
</evidence>
<dbReference type="InterPro" id="IPR036322">
    <property type="entry name" value="WD40_repeat_dom_sf"/>
</dbReference>
<dbReference type="PROSITE" id="PS50294">
    <property type="entry name" value="WD_REPEATS_REGION"/>
    <property type="match status" value="1"/>
</dbReference>
<feature type="repeat" description="WD" evidence="1">
    <location>
        <begin position="398"/>
        <end position="439"/>
    </location>
</feature>
<protein>
    <submittedName>
        <fullName evidence="4">(diamondback moth) hypothetical protein</fullName>
    </submittedName>
</protein>
<feature type="coiled-coil region" evidence="2">
    <location>
        <begin position="1229"/>
        <end position="1267"/>
    </location>
</feature>
<feature type="coiled-coil region" evidence="2">
    <location>
        <begin position="819"/>
        <end position="875"/>
    </location>
</feature>
<name>A0A8S4ENT4_PLUXY</name>
<feature type="coiled-coil region" evidence="2">
    <location>
        <begin position="1104"/>
        <end position="1166"/>
    </location>
</feature>
<organism evidence="4 5">
    <name type="scientific">Plutella xylostella</name>
    <name type="common">Diamondback moth</name>
    <name type="synonym">Plutella maculipennis</name>
    <dbReference type="NCBI Taxonomy" id="51655"/>
    <lineage>
        <taxon>Eukaryota</taxon>
        <taxon>Metazoa</taxon>
        <taxon>Ecdysozoa</taxon>
        <taxon>Arthropoda</taxon>
        <taxon>Hexapoda</taxon>
        <taxon>Insecta</taxon>
        <taxon>Pterygota</taxon>
        <taxon>Neoptera</taxon>
        <taxon>Endopterygota</taxon>
        <taxon>Lepidoptera</taxon>
        <taxon>Glossata</taxon>
        <taxon>Ditrysia</taxon>
        <taxon>Yponomeutoidea</taxon>
        <taxon>Plutellidae</taxon>
        <taxon>Plutella</taxon>
    </lineage>
</organism>
<proteinExistence type="predicted"/>
<sequence>MATATAPNISPRIFYGLRTDIQYNAHYITDTEIVYPAGGVLVIHDHLQKKQKFIKLQDKHKPIKSLVLAPNRQGRWLALNEIAEEGQKPIITIYDLTTYKRRKILTVPELTENPTAREFACLQFTYDSKYLVAVTGDPDWSLYYYNWDKGKVESHAKAQNPSGQGTVDNVQCNPNDATLVVLTGPFTFRIMNVAETVWRQWGWCKAENMHITSCMWLTPDRVMFGTAAGRLLVVDNGELRASCVFTAAEVVEMSLKKVDVEQEESEKASLASKQDTASERSAGAAPEAAPLADQPVTSLVNFAKGFAFACGPGYVHMFEKETPHHWRKRNVYRISRKSYKHTREHPVWSPLDSVRHIAVDPHQETLVITTMRKQLYHVKLFGQHMLQNPEIPFLELGPAMHHGRINSLSVCAWKPIFMTSGEDRSIRIWNYMTDDVELIKLYQEEIHCVSMHPTGLFAIVGFSDKLRFMVVLIDDLEVMREFPIRSCARACFSSNGHLFAAVNNQVIQVFSSVSFQNIYNLKGHNGKITSLAWSSGDGTLVSCGSEGAVYEWSLATGSRAGEVVLKTNQFTACAIQSNGKTMYAVGTDGEIKEIGLSTIRRNLSLIGCALDTCVLSRSDLMLFITGGDGGVCSVQLPLLDKAIYNEFHMHNIKVTCIALAYDDQTLISVAEDASICLWRLTNADGRAIALDKDFAYSKEILISKKDLQEKINAINLLSTRMSELETEHTYQLRQAEAAHAEKLKEVHEGYCAAIDELKEKNETMDNDHTHEIGMIQQDIAKLRATHERTLQALEADFNVRLIGEYDRYQNLEDKTARMRQEYEDRLQVLADSKREALRELNEMFEAQLEEKDMLLTELQEQADSEKREHETIKSSIEDDADREIIEIRTAYEVQLKEEKDANVRLKGETGLMKKKLIAANKEIEEFKHQVEQLKAEHKQFLKIISTLEQDVNDLKKEIAERDSTIQDKEKRIYELKRKKQELEKYKFVLNFKITELKNQIEPLEHELKAKKIRILELEVSLESLLKKKSFRELKITQLHEKLGSAKRDYLTEADRNQVLKNTLKRIKIDLHHMTANFQDPNKLKLNVKALFQKYVEDLDFIRERASEDEAVREFNRQRAHLEKQCAALRHQLAQSQGGAKTDVHKIMDFNQQRAHLEKQCAALRHQLAQSQGGAKADVHKIMDENCTLLTEINSLRLELKSTRSRCAQMESILGLSARRVPPAAARARLDRATHDRDRLDDEFRQQIEERESLIEALKEENVRLLSKIRCADDPSSQEGPGGEAPRGEGDSPSPGDRVSGSFTTTRSAFEVEGSESDVTRDDV</sequence>
<keyword evidence="2" id="KW-0175">Coiled coil</keyword>
<feature type="coiled-coil region" evidence="2">
    <location>
        <begin position="916"/>
        <end position="1027"/>
    </location>
</feature>
<keyword evidence="5" id="KW-1185">Reference proteome</keyword>
<feature type="compositionally biased region" description="Low complexity" evidence="3">
    <location>
        <begin position="279"/>
        <end position="289"/>
    </location>
</feature>
<dbReference type="PANTHER" id="PTHR32215">
    <property type="entry name" value="CILIA- AND FLAGELLA-ASSOCIATED PROTEIN 57"/>
    <property type="match status" value="1"/>
</dbReference>
<dbReference type="InterPro" id="IPR015943">
    <property type="entry name" value="WD40/YVTN_repeat-like_dom_sf"/>
</dbReference>
<dbReference type="PROSITE" id="PS50082">
    <property type="entry name" value="WD_REPEATS_2"/>
    <property type="match status" value="3"/>
</dbReference>
<accession>A0A8S4ENT4</accession>
<dbReference type="EMBL" id="CAJHNJ030000020">
    <property type="protein sequence ID" value="CAG9117512.1"/>
    <property type="molecule type" value="Genomic_DNA"/>
</dbReference>
<reference evidence="4" key="1">
    <citation type="submission" date="2020-11" db="EMBL/GenBank/DDBJ databases">
        <authorList>
            <person name="Whiteford S."/>
        </authorList>
    </citation>
    <scope>NUCLEOTIDE SEQUENCE</scope>
</reference>
<dbReference type="SMART" id="SM00320">
    <property type="entry name" value="WD40"/>
    <property type="match status" value="6"/>
</dbReference>
<comment type="caution">
    <text evidence="4">The sequence shown here is derived from an EMBL/GenBank/DDBJ whole genome shotgun (WGS) entry which is preliminary data.</text>
</comment>
<feature type="coiled-coil region" evidence="2">
    <location>
        <begin position="707"/>
        <end position="760"/>
    </location>
</feature>
<evidence type="ECO:0000313" key="5">
    <source>
        <dbReference type="Proteomes" id="UP000653454"/>
    </source>
</evidence>
<dbReference type="PANTHER" id="PTHR32215:SF0">
    <property type="entry name" value="CILIA- AND FLAGELLA-ASSOCIATED PROTEIN 57"/>
    <property type="match status" value="1"/>
</dbReference>
<evidence type="ECO:0000313" key="4">
    <source>
        <dbReference type="EMBL" id="CAG9117512.1"/>
    </source>
</evidence>
<dbReference type="Pfam" id="PF00400">
    <property type="entry name" value="WD40"/>
    <property type="match status" value="3"/>
</dbReference>
<dbReference type="SUPFAM" id="SSF50978">
    <property type="entry name" value="WD40 repeat-like"/>
    <property type="match status" value="2"/>
</dbReference>
<evidence type="ECO:0000256" key="1">
    <source>
        <dbReference type="PROSITE-ProRule" id="PRU00221"/>
    </source>
</evidence>
<feature type="region of interest" description="Disordered" evidence="3">
    <location>
        <begin position="1268"/>
        <end position="1323"/>
    </location>
</feature>
<feature type="repeat" description="WD" evidence="1">
    <location>
        <begin position="647"/>
        <end position="688"/>
    </location>
</feature>
<dbReference type="Proteomes" id="UP000653454">
    <property type="component" value="Unassembled WGS sequence"/>
</dbReference>
<dbReference type="InterPro" id="IPR052993">
    <property type="entry name" value="CFA-57"/>
</dbReference>
<keyword evidence="1" id="KW-0853">WD repeat</keyword>